<sequence length="442" mass="49779">MYRLNDSAFKILRDELLNCGSNNDVGRAERQIVAKRFEKLRRIKGSPATYEELLLLVVDVFPEFNEKALKKAAKANQPPGILSELKWPAIFIAVFGGGFAGIIWLVNLPFPMIRKPVAEKAPLLLLPSYISMDNGYRGAINATEQADQLVNKATSLADIKRGGAKVKQAQSNLDKLPVWFLGYYPRAYCTMFSCTWKFTFDEFETARRRVARMDAKVFQEKNAFESLEKAEADLKAAKQKYEQTKNSTEREKAVAQMQTAMITLEQIPRETLAGKKALKVIAALKPEIGNIILTNGKTGVSGNLIEAAKVFAIQASQLAKNPPHPTYKWEQIEKLWIQAIKRLQNIQVSNPNYLEAQKLLAKYQSNQGIIQTRLQSERESQKILNQAEAQIESFIANPPSDPNRYKAKLRTILTKLKSVQSGTTSYPKAEELISSIQKQLKK</sequence>
<accession>A0A1Z4LPH5</accession>
<protein>
    <submittedName>
        <fullName evidence="3">Uncharacterized protein</fullName>
    </submittedName>
</protein>
<feature type="coiled-coil region" evidence="1">
    <location>
        <begin position="220"/>
        <end position="258"/>
    </location>
</feature>
<evidence type="ECO:0000256" key="1">
    <source>
        <dbReference type="SAM" id="Coils"/>
    </source>
</evidence>
<keyword evidence="1" id="KW-0175">Coiled coil</keyword>
<evidence type="ECO:0000313" key="3">
    <source>
        <dbReference type="EMBL" id="BAY83129.1"/>
    </source>
</evidence>
<dbReference type="AlphaFoldDB" id="A0A1Z4LPH5"/>
<feature type="transmembrane region" description="Helical" evidence="2">
    <location>
        <begin position="87"/>
        <end position="106"/>
    </location>
</feature>
<keyword evidence="2" id="KW-0472">Membrane</keyword>
<dbReference type="OrthoDB" id="569590at2"/>
<keyword evidence="4" id="KW-1185">Reference proteome</keyword>
<name>A0A1Z4LPH5_9CYAN</name>
<gene>
    <name evidence="3" type="ORF">NIES267_26160</name>
</gene>
<organism evidence="3 4">
    <name type="scientific">Calothrix parasitica NIES-267</name>
    <dbReference type="NCBI Taxonomy" id="1973488"/>
    <lineage>
        <taxon>Bacteria</taxon>
        <taxon>Bacillati</taxon>
        <taxon>Cyanobacteriota</taxon>
        <taxon>Cyanophyceae</taxon>
        <taxon>Nostocales</taxon>
        <taxon>Calotrichaceae</taxon>
        <taxon>Calothrix</taxon>
    </lineage>
</organism>
<dbReference type="EMBL" id="AP018227">
    <property type="protein sequence ID" value="BAY83129.1"/>
    <property type="molecule type" value="Genomic_DNA"/>
</dbReference>
<dbReference type="Proteomes" id="UP000218418">
    <property type="component" value="Chromosome"/>
</dbReference>
<keyword evidence="2" id="KW-1133">Transmembrane helix</keyword>
<evidence type="ECO:0000313" key="4">
    <source>
        <dbReference type="Proteomes" id="UP000218418"/>
    </source>
</evidence>
<evidence type="ECO:0000256" key="2">
    <source>
        <dbReference type="SAM" id="Phobius"/>
    </source>
</evidence>
<proteinExistence type="predicted"/>
<keyword evidence="2" id="KW-0812">Transmembrane</keyword>
<reference evidence="3 4" key="1">
    <citation type="submission" date="2017-06" db="EMBL/GenBank/DDBJ databases">
        <title>Genome sequencing of cyanobaciteial culture collection at National Institute for Environmental Studies (NIES).</title>
        <authorList>
            <person name="Hirose Y."/>
            <person name="Shimura Y."/>
            <person name="Fujisawa T."/>
            <person name="Nakamura Y."/>
            <person name="Kawachi M."/>
        </authorList>
    </citation>
    <scope>NUCLEOTIDE SEQUENCE [LARGE SCALE GENOMIC DNA]</scope>
    <source>
        <strain evidence="3 4">NIES-267</strain>
    </source>
</reference>